<dbReference type="EMBL" id="JBHFFA010000003">
    <property type="protein sequence ID" value="KAL2635261.1"/>
    <property type="molecule type" value="Genomic_DNA"/>
</dbReference>
<evidence type="ECO:0000313" key="3">
    <source>
        <dbReference type="Proteomes" id="UP001605036"/>
    </source>
</evidence>
<name>A0ABD1YWW5_9MARC</name>
<dbReference type="Proteomes" id="UP001605036">
    <property type="component" value="Unassembled WGS sequence"/>
</dbReference>
<organism evidence="2 3">
    <name type="scientific">Riccia fluitans</name>
    <dbReference type="NCBI Taxonomy" id="41844"/>
    <lineage>
        <taxon>Eukaryota</taxon>
        <taxon>Viridiplantae</taxon>
        <taxon>Streptophyta</taxon>
        <taxon>Embryophyta</taxon>
        <taxon>Marchantiophyta</taxon>
        <taxon>Marchantiopsida</taxon>
        <taxon>Marchantiidae</taxon>
        <taxon>Marchantiales</taxon>
        <taxon>Ricciaceae</taxon>
        <taxon>Riccia</taxon>
    </lineage>
</organism>
<accession>A0ABD1YWW5</accession>
<gene>
    <name evidence="2" type="ORF">R1flu_006740</name>
</gene>
<proteinExistence type="predicted"/>
<dbReference type="AlphaFoldDB" id="A0ABD1YWW5"/>
<reference evidence="2 3" key="1">
    <citation type="submission" date="2024-09" db="EMBL/GenBank/DDBJ databases">
        <title>Chromosome-scale assembly of Riccia fluitans.</title>
        <authorList>
            <person name="Paukszto L."/>
            <person name="Sawicki J."/>
            <person name="Karawczyk K."/>
            <person name="Piernik-Szablinska J."/>
            <person name="Szczecinska M."/>
            <person name="Mazdziarz M."/>
        </authorList>
    </citation>
    <scope>NUCLEOTIDE SEQUENCE [LARGE SCALE GENOMIC DNA]</scope>
    <source>
        <strain evidence="2">Rf_01</strain>
        <tissue evidence="2">Aerial parts of the thallus</tissue>
    </source>
</reference>
<feature type="region of interest" description="Disordered" evidence="1">
    <location>
        <begin position="18"/>
        <end position="48"/>
    </location>
</feature>
<evidence type="ECO:0000256" key="1">
    <source>
        <dbReference type="SAM" id="MobiDB-lite"/>
    </source>
</evidence>
<keyword evidence="3" id="KW-1185">Reference proteome</keyword>
<sequence length="100" mass="11155">MWKTFYLGIDTPAQYFQKGLEGSRKEENQTNEGAQDTDGPANDDGTSSIPIVDIEKYSANLDRVRDALLYGGFGVGITSEKKVKEEKAIDNLGEYCNLWE</sequence>
<comment type="caution">
    <text evidence="2">The sequence shown here is derived from an EMBL/GenBank/DDBJ whole genome shotgun (WGS) entry which is preliminary data.</text>
</comment>
<evidence type="ECO:0000313" key="2">
    <source>
        <dbReference type="EMBL" id="KAL2635261.1"/>
    </source>
</evidence>
<protein>
    <submittedName>
        <fullName evidence="2">Uncharacterized protein</fullName>
    </submittedName>
</protein>